<proteinExistence type="predicted"/>
<evidence type="ECO:0000313" key="2">
    <source>
        <dbReference type="EMBL" id="SFH90838.1"/>
    </source>
</evidence>
<protein>
    <submittedName>
        <fullName evidence="2">Flp pilus assembly protein TadD, contains TPR repeats</fullName>
    </submittedName>
</protein>
<organism evidence="2 3">
    <name type="scientific">Halpernia frigidisoli</name>
    <dbReference type="NCBI Taxonomy" id="1125876"/>
    <lineage>
        <taxon>Bacteria</taxon>
        <taxon>Pseudomonadati</taxon>
        <taxon>Bacteroidota</taxon>
        <taxon>Flavobacteriia</taxon>
        <taxon>Flavobacteriales</taxon>
        <taxon>Weeksellaceae</taxon>
        <taxon>Chryseobacterium group</taxon>
        <taxon>Halpernia</taxon>
    </lineage>
</organism>
<dbReference type="EMBL" id="FOQT01000001">
    <property type="protein sequence ID" value="SFH90838.1"/>
    <property type="molecule type" value="Genomic_DNA"/>
</dbReference>
<dbReference type="OrthoDB" id="1149028at2"/>
<dbReference type="STRING" id="1125876.SAMN05443292_0733"/>
<dbReference type="SUPFAM" id="SSF48452">
    <property type="entry name" value="TPR-like"/>
    <property type="match status" value="2"/>
</dbReference>
<gene>
    <name evidence="2" type="ORF">SAMN05443292_0733</name>
</gene>
<dbReference type="Proteomes" id="UP000198931">
    <property type="component" value="Unassembled WGS sequence"/>
</dbReference>
<evidence type="ECO:0000256" key="1">
    <source>
        <dbReference type="SAM" id="SignalP"/>
    </source>
</evidence>
<accession>A0A1I3DW76</accession>
<dbReference type="InterPro" id="IPR011990">
    <property type="entry name" value="TPR-like_helical_dom_sf"/>
</dbReference>
<reference evidence="2 3" key="1">
    <citation type="submission" date="2016-10" db="EMBL/GenBank/DDBJ databases">
        <authorList>
            <person name="de Groot N.N."/>
        </authorList>
    </citation>
    <scope>NUCLEOTIDE SEQUENCE [LARGE SCALE GENOMIC DNA]</scope>
    <source>
        <strain evidence="2 3">DSM 26000</strain>
    </source>
</reference>
<name>A0A1I3DW76_9FLAO</name>
<dbReference type="RefSeq" id="WP_090078777.1">
    <property type="nucleotide sequence ID" value="NZ_FOQT01000001.1"/>
</dbReference>
<keyword evidence="1" id="KW-0732">Signal</keyword>
<dbReference type="Gene3D" id="1.25.40.10">
    <property type="entry name" value="Tetratricopeptide repeat domain"/>
    <property type="match status" value="1"/>
</dbReference>
<feature type="signal peptide" evidence="1">
    <location>
        <begin position="1"/>
        <end position="18"/>
    </location>
</feature>
<feature type="chain" id="PRO_5011464352" evidence="1">
    <location>
        <begin position="19"/>
        <end position="460"/>
    </location>
</feature>
<evidence type="ECO:0000313" key="3">
    <source>
        <dbReference type="Proteomes" id="UP000198931"/>
    </source>
</evidence>
<keyword evidence="3" id="KW-1185">Reference proteome</keyword>
<dbReference type="AlphaFoldDB" id="A0A1I3DW76"/>
<sequence>MKRIILSVAMLSVTFAIAQKKEISTAFKAIESGDNATATAQISAADAVIGDKTYLLEPATLEQYYYTKGLMMMNAGKTQEGASYLAKINDLGKMKIYSGKNDSKEKVYYVGKEAADKSGISGLKEESYTPSTSSKLGEKINPVLKTVNQEAVDAYNSKNYEVAGDKFKETYYLLKAAGTDDKSLLMNSAVSYATAKNLDKSSEIYNELINSGYTGVETTYTAKNKKSGVVDKLDKTSWDLYKKMGATGDYTDFKTETSKSIENNLYTENARNLLAAEKYDETIALTDKGLAKFPDDAALINIKGLAYYKSGKSAQFIEILKKQVAANPKDADNWFNLGLMESKDPATMADAETAYNKALEIKPNYVAALQNLTYMKIGDDTNFRTDYEAARKAGKTEQANKLLDARKNRLLSALPYAEKWYVVDPENAEVVTLLKNLYITAKNDAKTTEFQAKEKAMKAK</sequence>